<evidence type="ECO:0000256" key="1">
    <source>
        <dbReference type="SAM" id="MobiDB-lite"/>
    </source>
</evidence>
<dbReference type="Gene3D" id="3.40.50.10190">
    <property type="entry name" value="BRCT domain"/>
    <property type="match status" value="3"/>
</dbReference>
<protein>
    <recommendedName>
        <fullName evidence="2">BRCT domain-containing protein</fullName>
    </recommendedName>
</protein>
<dbReference type="EMBL" id="JAWZYT010001364">
    <property type="protein sequence ID" value="KAK4312922.1"/>
    <property type="molecule type" value="Genomic_DNA"/>
</dbReference>
<accession>A0AAE1PTX1</accession>
<keyword evidence="4" id="KW-1185">Reference proteome</keyword>
<proteinExistence type="predicted"/>
<dbReference type="Pfam" id="PF00533">
    <property type="entry name" value="BRCT"/>
    <property type="match status" value="1"/>
</dbReference>
<dbReference type="GO" id="GO:0000278">
    <property type="term" value="P:mitotic cell cycle"/>
    <property type="evidence" value="ECO:0007669"/>
    <property type="project" value="TreeGrafter"/>
</dbReference>
<feature type="region of interest" description="Disordered" evidence="1">
    <location>
        <begin position="782"/>
        <end position="889"/>
    </location>
</feature>
<comment type="caution">
    <text evidence="3">The sequence shown here is derived from an EMBL/GenBank/DDBJ whole genome shotgun (WGS) entry which is preliminary data.</text>
</comment>
<dbReference type="InterPro" id="IPR036420">
    <property type="entry name" value="BRCT_dom_sf"/>
</dbReference>
<evidence type="ECO:0000313" key="3">
    <source>
        <dbReference type="EMBL" id="KAK4312922.1"/>
    </source>
</evidence>
<dbReference type="SMART" id="SM00292">
    <property type="entry name" value="BRCT"/>
    <property type="match status" value="3"/>
</dbReference>
<dbReference type="CDD" id="cd17716">
    <property type="entry name" value="BRCT_microcephalin_rpt1"/>
    <property type="match status" value="1"/>
</dbReference>
<sequence length="1094" mass="122447">MVLHDTGVACIYKSPDIMKKNRRSVISPKKKRPPGQMDEPSLTHFLFQPEKRDSSAPIVIPESPVFSPCPSTSFASISNQVSVLETPDEDYIMNHGIVSNLNKEVVRTSVKGGTQVSSLDVPHSDTSIDDSQVFDLTPNLNLRKRNKLRDILESEHSLTEYKDAQDKQNSSASSGEEKERLKKQLPVIDNDMLSPSLGRTRKKSLAHVILPFDLNDPDQLSNKLCRIQQFEENNKMLHTPPKKTRRQSKRIENSPAAPHHQYRQSRQYSNSPNSLHKLVPNAKTKLSSNSNQPRNVTKVQAKNKWEATPDTYNGNKERNATIHFDGEDVLLTPVHSRNLLVHHTASNENQYMSCGENLVKSVQKQGVSLESSLRKDNSPIKDVCGESLETSDTLPDPSTVLQGVVAYVEVRMEGDNRSGVIMDQLKALGASVQDRLNQTVTHVIFKDGTKSVFMRARKRGLHILSSLWVEECRVKLCRVSEALYPSSSIEHYTNSVFPGKLRKMRSMQPREFSEDEQLANERARRRRLKVSQSPSNKTPSDPIPRPFFFTPQHHKPSSTSEDIDSPLFGISHLLSPCRRLSASSSSSEEAQGDKGAADYTNYSTPLAKRLYDRFMSPKSEGDQQVRKGSLGRRNSEVKKSVENSLLSNGTEEISRTATNIGGIENMECQMRMGPENHRTEEPSTSEQSWEKGEMGSLRLSSDADSRFSSENMELPLSQGSCSQSRRHKLHSLDDVEPSQDLVVPVTPDNSGRKNAGAYAELMLVRSRTQCKAVKNQKDISVSLPLPRNCPLRQNLKKQPGSSTTEKKKPSTKSGNEESDSECTYRQPKDKQTLQLRKSLRRSIRGSQSEAYSSGDESAFGEATIKPLPRPRRSTDEFKFQGGLKPKGKKKNLQSKNAICICLTSFHSKDKQTVVQIIKKLGGGKVSEVVGDETSHVVCGEERRTISFLMGIARGCWILSDIWLYQSLEMNAWAPEEPFEMFQYAPATKICREQRMNQGAAYHQTLFSGVGSICVLEGCSPPATALRTLLLLCGADVVQSVRCANLVVGRKLQNNCQRNTCQTTLVSEKWVLDCVVQHKIRPTDNYHSTQENNSI</sequence>
<feature type="compositionally biased region" description="Polar residues" evidence="1">
    <location>
        <begin position="284"/>
        <end position="300"/>
    </location>
</feature>
<feature type="compositionally biased region" description="Polar residues" evidence="1">
    <location>
        <begin position="264"/>
        <end position="274"/>
    </location>
</feature>
<reference evidence="3" key="1">
    <citation type="submission" date="2023-11" db="EMBL/GenBank/DDBJ databases">
        <title>Genome assemblies of two species of porcelain crab, Petrolisthes cinctipes and Petrolisthes manimaculis (Anomura: Porcellanidae).</title>
        <authorList>
            <person name="Angst P."/>
        </authorList>
    </citation>
    <scope>NUCLEOTIDE SEQUENCE</scope>
    <source>
        <strain evidence="3">PB745_02</strain>
        <tissue evidence="3">Gill</tissue>
    </source>
</reference>
<feature type="region of interest" description="Disordered" evidence="1">
    <location>
        <begin position="159"/>
        <end position="187"/>
    </location>
</feature>
<feature type="domain" description="BRCT" evidence="2">
    <location>
        <begin position="900"/>
        <end position="980"/>
    </location>
</feature>
<evidence type="ECO:0000313" key="4">
    <source>
        <dbReference type="Proteomes" id="UP001292094"/>
    </source>
</evidence>
<feature type="compositionally biased region" description="Polar residues" evidence="1">
    <location>
        <begin position="642"/>
        <end position="659"/>
    </location>
</feature>
<evidence type="ECO:0000259" key="2">
    <source>
        <dbReference type="PROSITE" id="PS50172"/>
    </source>
</evidence>
<dbReference type="PANTHER" id="PTHR14625">
    <property type="entry name" value="MICROCEPHALIN"/>
    <property type="match status" value="1"/>
</dbReference>
<feature type="region of interest" description="Disordered" evidence="1">
    <location>
        <begin position="231"/>
        <end position="316"/>
    </location>
</feature>
<feature type="region of interest" description="Disordered" evidence="1">
    <location>
        <begin position="615"/>
        <end position="753"/>
    </location>
</feature>
<feature type="domain" description="BRCT" evidence="2">
    <location>
        <begin position="396"/>
        <end position="472"/>
    </location>
</feature>
<feature type="compositionally biased region" description="Polar residues" evidence="1">
    <location>
        <begin position="844"/>
        <end position="855"/>
    </location>
</feature>
<dbReference type="Pfam" id="PF12738">
    <property type="entry name" value="PTCB-BRCT"/>
    <property type="match status" value="1"/>
</dbReference>
<feature type="region of interest" description="Disordered" evidence="1">
    <location>
        <begin position="582"/>
        <end position="601"/>
    </location>
</feature>
<dbReference type="AlphaFoldDB" id="A0AAE1PTX1"/>
<dbReference type="SUPFAM" id="SSF52113">
    <property type="entry name" value="BRCT domain"/>
    <property type="match status" value="3"/>
</dbReference>
<dbReference type="PROSITE" id="PS50172">
    <property type="entry name" value="BRCT"/>
    <property type="match status" value="3"/>
</dbReference>
<name>A0AAE1PTX1_9EUCA</name>
<dbReference type="CDD" id="cd17751">
    <property type="entry name" value="BRCT_microcephalin_rpt3"/>
    <property type="match status" value="1"/>
</dbReference>
<dbReference type="Proteomes" id="UP001292094">
    <property type="component" value="Unassembled WGS sequence"/>
</dbReference>
<feature type="region of interest" description="Disordered" evidence="1">
    <location>
        <begin position="507"/>
        <end position="565"/>
    </location>
</feature>
<feature type="domain" description="BRCT" evidence="2">
    <location>
        <begin position="1001"/>
        <end position="1087"/>
    </location>
</feature>
<feature type="compositionally biased region" description="Polar residues" evidence="1">
    <location>
        <begin position="530"/>
        <end position="539"/>
    </location>
</feature>
<dbReference type="InterPro" id="IPR022047">
    <property type="entry name" value="Microcephalin-like"/>
</dbReference>
<gene>
    <name evidence="3" type="ORF">Pmani_015693</name>
</gene>
<organism evidence="3 4">
    <name type="scientific">Petrolisthes manimaculis</name>
    <dbReference type="NCBI Taxonomy" id="1843537"/>
    <lineage>
        <taxon>Eukaryota</taxon>
        <taxon>Metazoa</taxon>
        <taxon>Ecdysozoa</taxon>
        <taxon>Arthropoda</taxon>
        <taxon>Crustacea</taxon>
        <taxon>Multicrustacea</taxon>
        <taxon>Malacostraca</taxon>
        <taxon>Eumalacostraca</taxon>
        <taxon>Eucarida</taxon>
        <taxon>Decapoda</taxon>
        <taxon>Pleocyemata</taxon>
        <taxon>Anomura</taxon>
        <taxon>Galatheoidea</taxon>
        <taxon>Porcellanidae</taxon>
        <taxon>Petrolisthes</taxon>
    </lineage>
</organism>
<dbReference type="PANTHER" id="PTHR14625:SF3">
    <property type="entry name" value="MICROCEPHALIN"/>
    <property type="match status" value="1"/>
</dbReference>
<feature type="compositionally biased region" description="Polar residues" evidence="1">
    <location>
        <begin position="708"/>
        <end position="723"/>
    </location>
</feature>
<dbReference type="InterPro" id="IPR001357">
    <property type="entry name" value="BRCT_dom"/>
</dbReference>
<dbReference type="CDD" id="cd17736">
    <property type="entry name" value="BRCT_microcephalin_rpt2"/>
    <property type="match status" value="1"/>
</dbReference>